<sequence length="107" mass="12183">MPLGNLYQQIEQLSAEIVTLISEDTFENVSDKLALRLSLMKQLSEAVLLEGDDKAKNELREFLTKCQRDDDQQVEQLLAERTKVLADSQKQSKIKHAVNAYQQFSGN</sequence>
<proteinExistence type="predicted"/>
<dbReference type="AlphaFoldDB" id="A0A7X0NJS3"/>
<dbReference type="Gene3D" id="1.20.58.380">
    <property type="entry name" value="Flagellar protein flit"/>
    <property type="match status" value="1"/>
</dbReference>
<comment type="caution">
    <text evidence="1">The sequence shown here is derived from an EMBL/GenBank/DDBJ whole genome shotgun (WGS) entry which is preliminary data.</text>
</comment>
<organism evidence="1 2">
    <name type="scientific">Thalassotalea piscium</name>
    <dbReference type="NCBI Taxonomy" id="1230533"/>
    <lineage>
        <taxon>Bacteria</taxon>
        <taxon>Pseudomonadati</taxon>
        <taxon>Pseudomonadota</taxon>
        <taxon>Gammaproteobacteria</taxon>
        <taxon>Alteromonadales</taxon>
        <taxon>Colwelliaceae</taxon>
        <taxon>Thalassotalea</taxon>
    </lineage>
</organism>
<evidence type="ECO:0008006" key="3">
    <source>
        <dbReference type="Google" id="ProtNLM"/>
    </source>
</evidence>
<dbReference type="Proteomes" id="UP000537141">
    <property type="component" value="Unassembled WGS sequence"/>
</dbReference>
<keyword evidence="2" id="KW-1185">Reference proteome</keyword>
<evidence type="ECO:0000313" key="2">
    <source>
        <dbReference type="Proteomes" id="UP000537141"/>
    </source>
</evidence>
<dbReference type="EMBL" id="JACHHU010000035">
    <property type="protein sequence ID" value="MBB6544714.1"/>
    <property type="molecule type" value="Genomic_DNA"/>
</dbReference>
<name>A0A7X0NJS3_9GAMM</name>
<dbReference type="RefSeq" id="WP_184426095.1">
    <property type="nucleotide sequence ID" value="NZ_AP027362.1"/>
</dbReference>
<reference evidence="1 2" key="1">
    <citation type="submission" date="2020-08" db="EMBL/GenBank/DDBJ databases">
        <title>Genomic Encyclopedia of Type Strains, Phase IV (KMG-IV): sequencing the most valuable type-strain genomes for metagenomic binning, comparative biology and taxonomic classification.</title>
        <authorList>
            <person name="Goeker M."/>
        </authorList>
    </citation>
    <scope>NUCLEOTIDE SEQUENCE [LARGE SCALE GENOMIC DNA]</scope>
    <source>
        <strain evidence="1 2">DSM 26287</strain>
    </source>
</reference>
<gene>
    <name evidence="1" type="ORF">HNQ55_003247</name>
</gene>
<protein>
    <recommendedName>
        <fullName evidence="3">Flagellar protein FliT</fullName>
    </recommendedName>
</protein>
<evidence type="ECO:0000313" key="1">
    <source>
        <dbReference type="EMBL" id="MBB6544714.1"/>
    </source>
</evidence>
<accession>A0A7X0NJS3</accession>